<evidence type="ECO:0000256" key="7">
    <source>
        <dbReference type="RuleBase" id="RU003991"/>
    </source>
</evidence>
<dbReference type="CDD" id="cd06529">
    <property type="entry name" value="S24_LexA-like"/>
    <property type="match status" value="1"/>
</dbReference>
<evidence type="ECO:0000259" key="8">
    <source>
        <dbReference type="Pfam" id="PF00717"/>
    </source>
</evidence>
<evidence type="ECO:0000256" key="4">
    <source>
        <dbReference type="ARBA" id="ARBA00022813"/>
    </source>
</evidence>
<dbReference type="NCBIfam" id="NF007621">
    <property type="entry name" value="PRK10276.1"/>
    <property type="match status" value="1"/>
</dbReference>
<keyword evidence="2" id="KW-0227">DNA damage</keyword>
<keyword evidence="3 7" id="KW-0378">Hydrolase</keyword>
<reference evidence="9 10" key="1">
    <citation type="submission" date="2020-05" db="EMBL/GenBank/DDBJ databases">
        <title>Draft genome sequence of Desulfovibrio sp. strain HN2T.</title>
        <authorList>
            <person name="Ueno A."/>
            <person name="Tamazawa S."/>
            <person name="Tamamura S."/>
            <person name="Murakami T."/>
            <person name="Kiyama T."/>
            <person name="Inomata H."/>
            <person name="Amano Y."/>
            <person name="Miyakawa K."/>
            <person name="Tamaki H."/>
            <person name="Naganuma T."/>
            <person name="Kaneko K."/>
        </authorList>
    </citation>
    <scope>NUCLEOTIDE SEQUENCE [LARGE SCALE GENOMIC DNA]</scope>
    <source>
        <strain evidence="9 10">HN2</strain>
    </source>
</reference>
<sequence length="131" mass="14631">MVQRNCRPLFLNPVAAGFPSPADDYIERRLDLNEYLVRNPPATFFVRAQGDSMLGAGIHDGDILVVDRSIPPVHNRVVIAAVHGELTVKRLWMRDGMTVLRPENPAYPPLDMTGVEQFEVWGVVTSVIHSL</sequence>
<gene>
    <name evidence="9" type="primary">umuD</name>
    <name evidence="9" type="ORF">DSM101010T_11050</name>
</gene>
<accession>A0A7J0BGB4</accession>
<dbReference type="GO" id="GO:0016787">
    <property type="term" value="F:hydrolase activity"/>
    <property type="evidence" value="ECO:0007669"/>
    <property type="project" value="UniProtKB-KW"/>
</dbReference>
<dbReference type="AlphaFoldDB" id="A0A7J0BGB4"/>
<dbReference type="InterPro" id="IPR015927">
    <property type="entry name" value="Peptidase_S24_S26A/B/C"/>
</dbReference>
<evidence type="ECO:0000313" key="10">
    <source>
        <dbReference type="Proteomes" id="UP000503840"/>
    </source>
</evidence>
<feature type="domain" description="Peptidase S24/S26A/S26B/S26C" evidence="8">
    <location>
        <begin position="9"/>
        <end position="124"/>
    </location>
</feature>
<dbReference type="Gene3D" id="2.10.109.10">
    <property type="entry name" value="Umud Fragment, subunit A"/>
    <property type="match status" value="1"/>
</dbReference>
<keyword evidence="4 7" id="KW-0068">Autocatalytic cleavage</keyword>
<organism evidence="9 10">
    <name type="scientific">Desulfovibrio subterraneus</name>
    <dbReference type="NCBI Taxonomy" id="2718620"/>
    <lineage>
        <taxon>Bacteria</taxon>
        <taxon>Pseudomonadati</taxon>
        <taxon>Thermodesulfobacteriota</taxon>
        <taxon>Desulfovibrionia</taxon>
        <taxon>Desulfovibrionales</taxon>
        <taxon>Desulfovibrionaceae</taxon>
        <taxon>Desulfovibrio</taxon>
    </lineage>
</organism>
<keyword evidence="5" id="KW-0234">DNA repair</keyword>
<evidence type="ECO:0000313" key="9">
    <source>
        <dbReference type="EMBL" id="GFM32740.1"/>
    </source>
</evidence>
<dbReference type="InterPro" id="IPR006197">
    <property type="entry name" value="Peptidase_S24_LexA"/>
</dbReference>
<comment type="caution">
    <text evidence="9">The sequence shown here is derived from an EMBL/GenBank/DDBJ whole genome shotgun (WGS) entry which is preliminary data.</text>
</comment>
<dbReference type="GO" id="GO:0006355">
    <property type="term" value="P:regulation of DNA-templated transcription"/>
    <property type="evidence" value="ECO:0007669"/>
    <property type="project" value="InterPro"/>
</dbReference>
<protein>
    <submittedName>
        <fullName evidence="9">UmuD protein</fullName>
    </submittedName>
</protein>
<dbReference type="Pfam" id="PF00717">
    <property type="entry name" value="Peptidase_S24"/>
    <property type="match status" value="1"/>
</dbReference>
<dbReference type="PANTHER" id="PTHR33516">
    <property type="entry name" value="LEXA REPRESSOR"/>
    <property type="match status" value="1"/>
</dbReference>
<dbReference type="EMBL" id="BLVO01000012">
    <property type="protein sequence ID" value="GFM32740.1"/>
    <property type="molecule type" value="Genomic_DNA"/>
</dbReference>
<dbReference type="GO" id="GO:0006281">
    <property type="term" value="P:DNA repair"/>
    <property type="evidence" value="ECO:0007669"/>
    <property type="project" value="UniProtKB-KW"/>
</dbReference>
<dbReference type="Proteomes" id="UP000503840">
    <property type="component" value="Unassembled WGS sequence"/>
</dbReference>
<name>A0A7J0BGB4_9BACT</name>
<dbReference type="InterPro" id="IPR036286">
    <property type="entry name" value="LexA/Signal_pep-like_sf"/>
</dbReference>
<proteinExistence type="inferred from homology"/>
<evidence type="ECO:0000256" key="1">
    <source>
        <dbReference type="ARBA" id="ARBA00007484"/>
    </source>
</evidence>
<keyword evidence="10" id="KW-1185">Reference proteome</keyword>
<evidence type="ECO:0000256" key="5">
    <source>
        <dbReference type="ARBA" id="ARBA00023204"/>
    </source>
</evidence>
<comment type="similarity">
    <text evidence="1 7">Belongs to the peptidase S24 family.</text>
</comment>
<dbReference type="PRINTS" id="PR00726">
    <property type="entry name" value="LEXASERPTASE"/>
</dbReference>
<dbReference type="GO" id="GO:0003677">
    <property type="term" value="F:DNA binding"/>
    <property type="evidence" value="ECO:0007669"/>
    <property type="project" value="InterPro"/>
</dbReference>
<keyword evidence="6" id="KW-0742">SOS response</keyword>
<dbReference type="GO" id="GO:0009432">
    <property type="term" value="P:SOS response"/>
    <property type="evidence" value="ECO:0007669"/>
    <property type="project" value="UniProtKB-KW"/>
</dbReference>
<dbReference type="PANTHER" id="PTHR33516:SF2">
    <property type="entry name" value="LEXA REPRESSOR-RELATED"/>
    <property type="match status" value="1"/>
</dbReference>
<dbReference type="InterPro" id="IPR039418">
    <property type="entry name" value="LexA-like"/>
</dbReference>
<evidence type="ECO:0000256" key="2">
    <source>
        <dbReference type="ARBA" id="ARBA00022763"/>
    </source>
</evidence>
<evidence type="ECO:0000256" key="6">
    <source>
        <dbReference type="ARBA" id="ARBA00023236"/>
    </source>
</evidence>
<dbReference type="SUPFAM" id="SSF51306">
    <property type="entry name" value="LexA/Signal peptidase"/>
    <property type="match status" value="1"/>
</dbReference>
<dbReference type="InterPro" id="IPR050077">
    <property type="entry name" value="LexA_repressor"/>
</dbReference>
<evidence type="ECO:0000256" key="3">
    <source>
        <dbReference type="ARBA" id="ARBA00022801"/>
    </source>
</evidence>